<sequence length="129" mass="14845">MWIRFLDVPFNKRTLPVMRSIGDSLGGFLEMDDSDPLGWCEFMRIKVLIDVNKPLRRGIFIAGSSKPKWIDVKYERLAGLCFVCCKIDHTQKECLNKEDGAGVEDTVVFRYEPWLRASPLKSSQKSFVI</sequence>
<evidence type="ECO:0000313" key="2">
    <source>
        <dbReference type="EnsemblPlants" id="AUR62026054-RA:cds"/>
    </source>
</evidence>
<reference evidence="2" key="1">
    <citation type="journal article" date="2017" name="Nature">
        <title>The genome of Chenopodium quinoa.</title>
        <authorList>
            <person name="Jarvis D.E."/>
            <person name="Ho Y.S."/>
            <person name="Lightfoot D.J."/>
            <person name="Schmoeckel S.M."/>
            <person name="Li B."/>
            <person name="Borm T.J.A."/>
            <person name="Ohyanagi H."/>
            <person name="Mineta K."/>
            <person name="Michell C.T."/>
            <person name="Saber N."/>
            <person name="Kharbatia N.M."/>
            <person name="Rupper R.R."/>
            <person name="Sharp A.R."/>
            <person name="Dally N."/>
            <person name="Boughton B.A."/>
            <person name="Woo Y.H."/>
            <person name="Gao G."/>
            <person name="Schijlen E.G.W.M."/>
            <person name="Guo X."/>
            <person name="Momin A.A."/>
            <person name="Negrao S."/>
            <person name="Al-Babili S."/>
            <person name="Gehring C."/>
            <person name="Roessner U."/>
            <person name="Jung C."/>
            <person name="Murphy K."/>
            <person name="Arold S.T."/>
            <person name="Gojobori T."/>
            <person name="van der Linden C.G."/>
            <person name="van Loo E.N."/>
            <person name="Jellen E.N."/>
            <person name="Maughan P.J."/>
            <person name="Tester M."/>
        </authorList>
    </citation>
    <scope>NUCLEOTIDE SEQUENCE [LARGE SCALE GENOMIC DNA]</scope>
    <source>
        <strain evidence="2">cv. PI 614886</strain>
    </source>
</reference>
<evidence type="ECO:0000259" key="1">
    <source>
        <dbReference type="Pfam" id="PF14392"/>
    </source>
</evidence>
<dbReference type="Pfam" id="PF14392">
    <property type="entry name" value="zf-CCHC_4"/>
    <property type="match status" value="1"/>
</dbReference>
<dbReference type="Proteomes" id="UP000596660">
    <property type="component" value="Unplaced"/>
</dbReference>
<keyword evidence="3" id="KW-1185">Reference proteome</keyword>
<dbReference type="Gramene" id="AUR62026054-RA">
    <property type="protein sequence ID" value="AUR62026054-RA:cds"/>
    <property type="gene ID" value="AUR62026054"/>
</dbReference>
<dbReference type="InterPro" id="IPR025836">
    <property type="entry name" value="Zn_knuckle_CX2CX4HX4C"/>
</dbReference>
<dbReference type="OMA" id="LTRIQCK"/>
<reference evidence="2" key="2">
    <citation type="submission" date="2021-03" db="UniProtKB">
        <authorList>
            <consortium name="EnsemblPlants"/>
        </authorList>
    </citation>
    <scope>IDENTIFICATION</scope>
</reference>
<proteinExistence type="predicted"/>
<accession>A0A803MAD7</accession>
<dbReference type="AlphaFoldDB" id="A0A803MAD7"/>
<dbReference type="PANTHER" id="PTHR31286:SF167">
    <property type="entry name" value="OS09G0268800 PROTEIN"/>
    <property type="match status" value="1"/>
</dbReference>
<protein>
    <recommendedName>
        <fullName evidence="1">Zinc knuckle CX2CX4HX4C domain-containing protein</fullName>
    </recommendedName>
</protein>
<dbReference type="PANTHER" id="PTHR31286">
    <property type="entry name" value="GLYCINE-RICH CELL WALL STRUCTURAL PROTEIN 1.8-LIKE"/>
    <property type="match status" value="1"/>
</dbReference>
<name>A0A803MAD7_CHEQI</name>
<organism evidence="2 3">
    <name type="scientific">Chenopodium quinoa</name>
    <name type="common">Quinoa</name>
    <dbReference type="NCBI Taxonomy" id="63459"/>
    <lineage>
        <taxon>Eukaryota</taxon>
        <taxon>Viridiplantae</taxon>
        <taxon>Streptophyta</taxon>
        <taxon>Embryophyta</taxon>
        <taxon>Tracheophyta</taxon>
        <taxon>Spermatophyta</taxon>
        <taxon>Magnoliopsida</taxon>
        <taxon>eudicotyledons</taxon>
        <taxon>Gunneridae</taxon>
        <taxon>Pentapetalae</taxon>
        <taxon>Caryophyllales</taxon>
        <taxon>Chenopodiaceae</taxon>
        <taxon>Chenopodioideae</taxon>
        <taxon>Atripliceae</taxon>
        <taxon>Chenopodium</taxon>
    </lineage>
</organism>
<feature type="domain" description="Zinc knuckle CX2CX4HX4C" evidence="1">
    <location>
        <begin position="49"/>
        <end position="95"/>
    </location>
</feature>
<evidence type="ECO:0000313" key="3">
    <source>
        <dbReference type="Proteomes" id="UP000596660"/>
    </source>
</evidence>
<dbReference type="EnsemblPlants" id="AUR62026054-RA">
    <property type="protein sequence ID" value="AUR62026054-RA:cds"/>
    <property type="gene ID" value="AUR62026054"/>
</dbReference>
<dbReference type="InterPro" id="IPR040256">
    <property type="entry name" value="At4g02000-like"/>
</dbReference>